<evidence type="ECO:0000313" key="3">
    <source>
        <dbReference type="Proteomes" id="UP000244810"/>
    </source>
</evidence>
<gene>
    <name evidence="2" type="ORF">DDE23_18025</name>
</gene>
<dbReference type="AlphaFoldDB" id="A0A2T7UN06"/>
<feature type="chain" id="PRO_5015539475" evidence="1">
    <location>
        <begin position="19"/>
        <end position="310"/>
    </location>
</feature>
<dbReference type="RefSeq" id="WP_107751915.1">
    <property type="nucleotide sequence ID" value="NZ_QBKF01000005.1"/>
</dbReference>
<evidence type="ECO:0000256" key="1">
    <source>
        <dbReference type="SAM" id="SignalP"/>
    </source>
</evidence>
<feature type="signal peptide" evidence="1">
    <location>
        <begin position="1"/>
        <end position="18"/>
    </location>
</feature>
<dbReference type="Proteomes" id="UP000244810">
    <property type="component" value="Unassembled WGS sequence"/>
</dbReference>
<proteinExistence type="predicted"/>
<dbReference type="EMBL" id="QDDR01000010">
    <property type="protein sequence ID" value="PVE46090.1"/>
    <property type="molecule type" value="Genomic_DNA"/>
</dbReference>
<sequence length="310" mass="30876">MKLFVFLMGLCWAGALQAQVAGVSVTGDLVAGGHVSVAWTGPDGQNDWVGFAEPGAAGSSWVSGAWAYTNAGNPLTLTLPLSAGAYELRYVSGGNEVLAAQAVTLAAPQGAGGVAPGEAALQPVGALLGGAVLSVGWNGPNGQGDWIGLAPVGGAASSWVGSSYAYTSAANPVQIGLPIDGGSYELRYVTGGGQILLSIPLTVAPGTLPSVVLPAMTAPEGAALSVALGPDAPRAQGDYLYIARPGAGPGDYSGGYVVVPAEGSAQINAPATAGEWELRYVVTRGTEYIAVGSAPLTVTGPDYKSPRNRP</sequence>
<keyword evidence="3" id="KW-1185">Reference proteome</keyword>
<comment type="caution">
    <text evidence="2">The sequence shown here is derived from an EMBL/GenBank/DDBJ whole genome shotgun (WGS) entry which is preliminary data.</text>
</comment>
<organism evidence="2 3">
    <name type="scientific">Pararhodobacter aggregans</name>
    <dbReference type="NCBI Taxonomy" id="404875"/>
    <lineage>
        <taxon>Bacteria</taxon>
        <taxon>Pseudomonadati</taxon>
        <taxon>Pseudomonadota</taxon>
        <taxon>Alphaproteobacteria</taxon>
        <taxon>Rhodobacterales</taxon>
        <taxon>Paracoccaceae</taxon>
        <taxon>Pararhodobacter</taxon>
    </lineage>
</organism>
<reference evidence="2 3" key="1">
    <citation type="journal article" date="2011" name="Syst. Appl. Microbiol.">
        <title>Defluviimonas denitrificans gen. nov., sp. nov., and Pararhodobacter aggregans gen. nov., sp. nov., non-phototrophic Rhodobacteraceae from the biofilter of a marine aquaculture.</title>
        <authorList>
            <person name="Foesel B.U."/>
            <person name="Drake H.L."/>
            <person name="Schramm A."/>
        </authorList>
    </citation>
    <scope>NUCLEOTIDE SEQUENCE [LARGE SCALE GENOMIC DNA]</scope>
    <source>
        <strain evidence="2 3">D1-19</strain>
    </source>
</reference>
<protein>
    <submittedName>
        <fullName evidence="2">Uncharacterized protein</fullName>
    </submittedName>
</protein>
<evidence type="ECO:0000313" key="2">
    <source>
        <dbReference type="EMBL" id="PVE46090.1"/>
    </source>
</evidence>
<accession>A0A2T7UN06</accession>
<dbReference type="OrthoDB" id="9783818at2"/>
<name>A0A2T7UN06_9RHOB</name>
<keyword evidence="1" id="KW-0732">Signal</keyword>